<proteinExistence type="predicted"/>
<evidence type="ECO:0000313" key="2">
    <source>
        <dbReference type="Proteomes" id="UP001381174"/>
    </source>
</evidence>
<sequence>MNLNEYFSMQGKVYIGLRNADGTRQPARWVYDSSKLEWAQSVSEEEQDESWSGQRGLAATLKTKKSLQVNLTLGQLNTDNAARAMSGVATDVVAGTVTAEAIGDVKAGDVVALAYGAVSAEALKDGTSAALVAGTDYTINADTGVISFLTAKTGVVADSYSYAAHSIVTALSQNAPNVYVVFDGENTVDGASMKVRGEVYSVVFNPASTMSWINDNFGSMELQGKARVDPFRQPDPKWGPFARVLMVDPNG</sequence>
<dbReference type="PIRSF" id="PIRSF028589">
    <property type="entry name" value="UCP028589"/>
    <property type="match status" value="1"/>
</dbReference>
<organism evidence="1 2">
    <name type="scientific">Fulvimonas yonginensis</name>
    <dbReference type="NCBI Taxonomy" id="1495200"/>
    <lineage>
        <taxon>Bacteria</taxon>
        <taxon>Pseudomonadati</taxon>
        <taxon>Pseudomonadota</taxon>
        <taxon>Gammaproteobacteria</taxon>
        <taxon>Lysobacterales</taxon>
        <taxon>Rhodanobacteraceae</taxon>
        <taxon>Fulvimonas</taxon>
    </lineage>
</organism>
<reference evidence="1 2" key="1">
    <citation type="journal article" date="2014" name="Int. J. Syst. Evol. Microbiol.">
        <title>Fulvimonas yonginensis sp. nov., isolated from greenhouse soil, and emended description of the genus Fulvimonas.</title>
        <authorList>
            <person name="Ahn J.H."/>
            <person name="Kim S.J."/>
            <person name="Weon H.Y."/>
            <person name="Hong S.B."/>
            <person name="Seok S.J."/>
            <person name="Kwon S.W."/>
        </authorList>
    </citation>
    <scope>NUCLEOTIDE SEQUENCE [LARGE SCALE GENOMIC DNA]</scope>
    <source>
        <strain evidence="1 2">KACC 16952</strain>
    </source>
</reference>
<dbReference type="Proteomes" id="UP001381174">
    <property type="component" value="Unassembled WGS sequence"/>
</dbReference>
<name>A0ABU8JA61_9GAMM</name>
<accession>A0ABU8JA61</accession>
<gene>
    <name evidence="1" type="ORF">WAT24_06660</name>
</gene>
<comment type="caution">
    <text evidence="1">The sequence shown here is derived from an EMBL/GenBank/DDBJ whole genome shotgun (WGS) entry which is preliminary data.</text>
</comment>
<dbReference type="InterPro" id="IPR016893">
    <property type="entry name" value="UCP028589"/>
</dbReference>
<evidence type="ECO:0000313" key="1">
    <source>
        <dbReference type="EMBL" id="MEI7036434.1"/>
    </source>
</evidence>
<dbReference type="RefSeq" id="WP_336807050.1">
    <property type="nucleotide sequence ID" value="NZ_JBBBNY010000003.1"/>
</dbReference>
<dbReference type="EMBL" id="JBBBNY010000003">
    <property type="protein sequence ID" value="MEI7036434.1"/>
    <property type="molecule type" value="Genomic_DNA"/>
</dbReference>
<keyword evidence="2" id="KW-1185">Reference proteome</keyword>
<protein>
    <submittedName>
        <fullName evidence="1">Uncharacterized protein</fullName>
    </submittedName>
</protein>